<organism evidence="1 2">
    <name type="scientific">Shinella fusca</name>
    <dbReference type="NCBI Taxonomy" id="544480"/>
    <lineage>
        <taxon>Bacteria</taxon>
        <taxon>Pseudomonadati</taxon>
        <taxon>Pseudomonadota</taxon>
        <taxon>Alphaproteobacteria</taxon>
        <taxon>Hyphomicrobiales</taxon>
        <taxon>Rhizobiaceae</taxon>
        <taxon>Shinella</taxon>
    </lineage>
</organism>
<dbReference type="Proteomes" id="UP000535406">
    <property type="component" value="Unassembled WGS sequence"/>
</dbReference>
<accession>A0A7W7YR55</accession>
<dbReference type="AlphaFoldDB" id="A0A7W7YR55"/>
<reference evidence="1 2" key="1">
    <citation type="submission" date="2020-08" db="EMBL/GenBank/DDBJ databases">
        <title>Genomic Encyclopedia of Type Strains, Phase IV (KMG-IV): sequencing the most valuable type-strain genomes for metagenomic binning, comparative biology and taxonomic classification.</title>
        <authorList>
            <person name="Goeker M."/>
        </authorList>
    </citation>
    <scope>NUCLEOTIDE SEQUENCE [LARGE SCALE GENOMIC DNA]</scope>
    <source>
        <strain evidence="1 2">DSM 21319</strain>
    </source>
</reference>
<sequence>MHMHTTSPERRLEPRRLVPRRPVSAHVNNPATILGFRLHLRSKNPAKFQVGDMITFEKASGRNWPLLILDIRGNDVDVICYNGNPHLVRIKVTTLDALRIVKIEKFNTEAVDMYRALVGLDIDHEAVA</sequence>
<proteinExistence type="predicted"/>
<evidence type="ECO:0000313" key="2">
    <source>
        <dbReference type="Proteomes" id="UP000535406"/>
    </source>
</evidence>
<keyword evidence="2" id="KW-1185">Reference proteome</keyword>
<name>A0A7W7YR55_9HYPH</name>
<comment type="caution">
    <text evidence="1">The sequence shown here is derived from an EMBL/GenBank/DDBJ whole genome shotgun (WGS) entry which is preliminary data.</text>
</comment>
<gene>
    <name evidence="1" type="ORF">HNQ66_000080</name>
</gene>
<dbReference type="RefSeq" id="WP_184139723.1">
    <property type="nucleotide sequence ID" value="NZ_JACHIK010000001.1"/>
</dbReference>
<protein>
    <submittedName>
        <fullName evidence="1">Uncharacterized protein</fullName>
    </submittedName>
</protein>
<dbReference type="EMBL" id="JACHIK010000001">
    <property type="protein sequence ID" value="MBB5040702.1"/>
    <property type="molecule type" value="Genomic_DNA"/>
</dbReference>
<evidence type="ECO:0000313" key="1">
    <source>
        <dbReference type="EMBL" id="MBB5040702.1"/>
    </source>
</evidence>